<gene>
    <name evidence="1" type="ORF">QFC19_001772</name>
</gene>
<evidence type="ECO:0000313" key="2">
    <source>
        <dbReference type="Proteomes" id="UP001241377"/>
    </source>
</evidence>
<comment type="caution">
    <text evidence="1">The sequence shown here is derived from an EMBL/GenBank/DDBJ whole genome shotgun (WGS) entry which is preliminary data.</text>
</comment>
<dbReference type="Proteomes" id="UP001241377">
    <property type="component" value="Unassembled WGS sequence"/>
</dbReference>
<protein>
    <submittedName>
        <fullName evidence="1">Uncharacterized protein</fullName>
    </submittedName>
</protein>
<organism evidence="1 2">
    <name type="scientific">Naganishia cerealis</name>
    <dbReference type="NCBI Taxonomy" id="610337"/>
    <lineage>
        <taxon>Eukaryota</taxon>
        <taxon>Fungi</taxon>
        <taxon>Dikarya</taxon>
        <taxon>Basidiomycota</taxon>
        <taxon>Agaricomycotina</taxon>
        <taxon>Tremellomycetes</taxon>
        <taxon>Filobasidiales</taxon>
        <taxon>Filobasidiaceae</taxon>
        <taxon>Naganishia</taxon>
    </lineage>
</organism>
<evidence type="ECO:0000313" key="1">
    <source>
        <dbReference type="EMBL" id="KAJ9110101.1"/>
    </source>
</evidence>
<reference evidence="1" key="1">
    <citation type="submission" date="2023-04" db="EMBL/GenBank/DDBJ databases">
        <title>Draft Genome sequencing of Naganishia species isolated from polar environments using Oxford Nanopore Technology.</title>
        <authorList>
            <person name="Leo P."/>
            <person name="Venkateswaran K."/>
        </authorList>
    </citation>
    <scope>NUCLEOTIDE SEQUENCE</scope>
    <source>
        <strain evidence="1">MNA-CCFEE 5261</strain>
    </source>
</reference>
<sequence>MTQDWKVMAESAEPGKGMGNYGKKAQLQARAKILNKRKEKVKRGFGRQLSYNLERHPAPSALLAVLLAYIIPFLVMQSPEASTSRLPHPSSTPRRTPSVKGKEKAVILETEALSVANGEIDVSVLPRHVVKRLKKKSASLDLDERGFQNFARDYLAKHPGLLAKAARKAKRQDEDEEDDGDLKEWKSCLVVEKASNTYPPVWTSDGRYYFVASGSTLEIHASVGPDYPHVSSLPSPSAVTDGHTGQIVSFALNPINPLQVLTASEDGFVKVWDWTDGRLIRSINIASAMTQEDVTREYKKAKKNKDSDKSNEREEKGRRIITQMSAGVVGNKGYLFVSTGFPMDHDSASRYHPHEVIQLPIRLNANEASSTNVRSSIHNVNRNLRKLGVLPRPPTTLAVSPKGTYLLATAGDEVYVRRLASTEHGNSWVRLPSRHQLTCAAWCPMDTTGGVSATLQNTDEEWFATGDEAGQILLWRGLTGAFETSASALVYGTKPEPSAFILHKLAEKTLPTTTYHWHAHPVGAIAFTSSGAQLLSVGEENVLVIWHLDTGKKSFMARLAMGGLYSLGVKSAMAGQGIEEEYWIGARDGTTVKISSSSGKTTTIGKTARLDPLARNAVKENRRYPLAYHSPTSSMVLPSSHPSIIQFYQPTTQKVLFDLEISPSNRVRGVGKADAVEQVRTDMIVFSDVAKNGTVPWMATSESREGDADEGGGHVRSIKIWEWRNGTYILNTHFAKAHGASAVSSMVFREPAVTIGAPSAGSSTAKKPEMILLTTADDGSAKVWTIKRGVVDTLQSGPGKSRKSSVEAFWALRSSFNYQHLPIFSSDISVDGSLIALAQGSVVTLWETSTNVLLRVFDTADIDGVRKVQFLGSEGRWLAFAGQNKGVGVWDLLSCEAAWTLPFFPQHEIIALSMGGTPYFLASSLTAGPSPNQQTIITCFGPSASKPIFRRAIPARLLQVCISGINTSHSVDASSVELTAISKDGRTLRVGEDVKPFPKQIQSVSVSATSSSAQGTQVKATNLSIWEEMFGKNTFSSTGATEIDDAVSNAIPGTVSKPIKDKRSKYSKVYDGPSTALPPMALLFDEFLNDFMDVKPVLPSSLEPESSTVRFAGDNKGDNSVSINMETASVISSEDPVSQIDMSIKKVGMQDVKELSDWFKNVVLIGSTPTECKSSIQMDLCSWLIDSFAVSFQAKGHTESQNERDNHFCCHKSRHASQRQSSKDGQGHSERSEKRNSGRESCFYRQEAKSCTFLVVAVRALCACAWDFLIIWESISIDEYFTVYLTRHCLTCCQEH</sequence>
<dbReference type="EMBL" id="JASBWR010000014">
    <property type="protein sequence ID" value="KAJ9110101.1"/>
    <property type="molecule type" value="Genomic_DNA"/>
</dbReference>
<accession>A0ACC2WGA8</accession>
<proteinExistence type="predicted"/>
<name>A0ACC2WGA8_9TREE</name>
<keyword evidence="2" id="KW-1185">Reference proteome</keyword>